<evidence type="ECO:0000259" key="2">
    <source>
        <dbReference type="PROSITE" id="PS50013"/>
    </source>
</evidence>
<dbReference type="PROSITE" id="PS50013">
    <property type="entry name" value="CHROMO_2"/>
    <property type="match status" value="1"/>
</dbReference>
<protein>
    <submittedName>
        <fullName evidence="4">Uncharacterized protein AlNc14C315G10527</fullName>
    </submittedName>
</protein>
<evidence type="ECO:0000259" key="3">
    <source>
        <dbReference type="PROSITE" id="PS50994"/>
    </source>
</evidence>
<dbReference type="GO" id="GO:0003676">
    <property type="term" value="F:nucleic acid binding"/>
    <property type="evidence" value="ECO:0007669"/>
    <property type="project" value="InterPro"/>
</dbReference>
<sequence>MRICYFTNQGRPVLDLIRGARKAYIPETPAPVVTKHPPPQAPVVTKQLSLEGTQRRQAHTLHIKFFITLLNLPPSARIHHKASLFRCRIQREQYEWLLRERCSATGEQYDTIAMSIKGSIDAEMLNNMALYVLGRNVERLADSDIMQDINRRCSKVKNNHLPDVEAPFAEKLRMNLKEDDIEARILKYFACFNNIGGNYQLQHVMGHTKANDHDAIVQIKNRTKILIDKLPPILLKREIMRLVSLEYRKAKADEGALYNLILERAREHQHYFLMTMRINQSRLHKARHLSVASLIPSMSKLHERRFTRSTVKAAPTETGTSTPPHDGCLVCKGPHWVSACPKSSNAQKDESKRATRERMAARASANRATLSSNQESQLSAVLARNLEVPLLLLGLPPDTHVTTTLRHPVSVEVVGGATLVCRERVTLNVQVRTAAGPVNIKGVDCLVLDGKGDKFILGKAVFSSLGIDVGAMIAKLVEGPATDTDGDDLTTNLAVEVGVDVDSDILNLLSSLEHAALLEELPNNAFSHFCELIASDTASARVAADTIISWYKRFGVPISHMTDNGTHFSNQVIATVTAKLGMTQRLSPLYAPWLNGAVERVNRDFYRLHSCVNHFPVESLGNKCSMKIFTGLQPPPPLLAPFIAPDGDGTTAITVNTDSVARQLNQLTTRLQQMHKVVESSKRHRQQAARDASSSAAANFQVSDFILWSRVEPRLSGSKLMFRWVGPFLVTGIKKHYFEVENLITKARNDVHGSRIKLFIETALKVTEKLREHITTQGLVLGVREICDLRYNNSASAWELKVAWVGLEDAEASWQPFSSINADVPGLVSAFLYTHPLLPDVIRLQMSSSNDRLWKGLYFTKQLSLGGTQVRQAHSIACMLTSLIHFSTFLQARGSTHTYETTLE</sequence>
<dbReference type="GO" id="GO:0015074">
    <property type="term" value="P:DNA integration"/>
    <property type="evidence" value="ECO:0007669"/>
    <property type="project" value="InterPro"/>
</dbReference>
<reference evidence="4" key="1">
    <citation type="journal article" date="2011" name="PLoS Biol.">
        <title>Gene gain and loss during evolution of obligate parasitism in the white rust pathogen of Arabidopsis thaliana.</title>
        <authorList>
            <person name="Kemen E."/>
            <person name="Gardiner A."/>
            <person name="Schultz-Larsen T."/>
            <person name="Kemen A.C."/>
            <person name="Balmuth A.L."/>
            <person name="Robert-Seilaniantz A."/>
            <person name="Bailey K."/>
            <person name="Holub E."/>
            <person name="Studholme D.J."/>
            <person name="Maclean D."/>
            <person name="Jones J.D."/>
        </authorList>
    </citation>
    <scope>NUCLEOTIDE SEQUENCE</scope>
</reference>
<evidence type="ECO:0000256" key="1">
    <source>
        <dbReference type="SAM" id="MobiDB-lite"/>
    </source>
</evidence>
<feature type="domain" description="Chromo" evidence="2">
    <location>
        <begin position="781"/>
        <end position="831"/>
    </location>
</feature>
<dbReference type="InterPro" id="IPR050951">
    <property type="entry name" value="Retrovirus_Pol_polyprotein"/>
</dbReference>
<accession>F0WW88</accession>
<dbReference type="InterPro" id="IPR000953">
    <property type="entry name" value="Chromo/chromo_shadow_dom"/>
</dbReference>
<feature type="domain" description="Integrase catalytic" evidence="3">
    <location>
        <begin position="476"/>
        <end position="605"/>
    </location>
</feature>
<gene>
    <name evidence="4" type="primary">AlNc14C315G10527</name>
    <name evidence="4" type="ORF">ALNC14_118520</name>
</gene>
<dbReference type="EMBL" id="FR824360">
    <property type="protein sequence ID" value="CCA25708.1"/>
    <property type="molecule type" value="Genomic_DNA"/>
</dbReference>
<dbReference type="Gene3D" id="3.30.420.10">
    <property type="entry name" value="Ribonuclease H-like superfamily/Ribonuclease H"/>
    <property type="match status" value="1"/>
</dbReference>
<organism evidence="4">
    <name type="scientific">Albugo laibachii Nc14</name>
    <dbReference type="NCBI Taxonomy" id="890382"/>
    <lineage>
        <taxon>Eukaryota</taxon>
        <taxon>Sar</taxon>
        <taxon>Stramenopiles</taxon>
        <taxon>Oomycota</taxon>
        <taxon>Peronosporomycetes</taxon>
        <taxon>Albuginales</taxon>
        <taxon>Albuginaceae</taxon>
        <taxon>Albugo</taxon>
    </lineage>
</organism>
<feature type="compositionally biased region" description="Basic and acidic residues" evidence="1">
    <location>
        <begin position="347"/>
        <end position="360"/>
    </location>
</feature>
<dbReference type="PROSITE" id="PS50994">
    <property type="entry name" value="INTEGRASE"/>
    <property type="match status" value="1"/>
</dbReference>
<dbReference type="InterPro" id="IPR012337">
    <property type="entry name" value="RNaseH-like_sf"/>
</dbReference>
<reference evidence="4" key="2">
    <citation type="submission" date="2011-02" db="EMBL/GenBank/DDBJ databases">
        <authorList>
            <person name="MacLean D."/>
        </authorList>
    </citation>
    <scope>NUCLEOTIDE SEQUENCE</scope>
</reference>
<dbReference type="InterPro" id="IPR001584">
    <property type="entry name" value="Integrase_cat-core"/>
</dbReference>
<name>F0WW88_9STRA</name>
<feature type="region of interest" description="Disordered" evidence="1">
    <location>
        <begin position="341"/>
        <end position="371"/>
    </location>
</feature>
<dbReference type="SUPFAM" id="SSF53098">
    <property type="entry name" value="Ribonuclease H-like"/>
    <property type="match status" value="1"/>
</dbReference>
<dbReference type="InterPro" id="IPR036397">
    <property type="entry name" value="RNaseH_sf"/>
</dbReference>
<dbReference type="AlphaFoldDB" id="F0WW88"/>
<proteinExistence type="predicted"/>
<dbReference type="HOGENOM" id="CLU_000384_17_0_1"/>
<evidence type="ECO:0000313" key="4">
    <source>
        <dbReference type="EMBL" id="CCA25708.1"/>
    </source>
</evidence>
<dbReference type="PANTHER" id="PTHR37984:SF5">
    <property type="entry name" value="PROTEIN NYNRIN-LIKE"/>
    <property type="match status" value="1"/>
</dbReference>
<dbReference type="PANTHER" id="PTHR37984">
    <property type="entry name" value="PROTEIN CBG26694"/>
    <property type="match status" value="1"/>
</dbReference>